<dbReference type="EMBL" id="VDFU01000047">
    <property type="protein sequence ID" value="TNC45314.1"/>
    <property type="molecule type" value="Genomic_DNA"/>
</dbReference>
<dbReference type="RefSeq" id="WP_139078935.1">
    <property type="nucleotide sequence ID" value="NZ_VDFU01000047.1"/>
</dbReference>
<evidence type="ECO:0000313" key="3">
    <source>
        <dbReference type="Proteomes" id="UP000305887"/>
    </source>
</evidence>
<comment type="caution">
    <text evidence="2">The sequence shown here is derived from an EMBL/GenBank/DDBJ whole genome shotgun (WGS) entry which is preliminary data.</text>
</comment>
<keyword evidence="3" id="KW-1185">Reference proteome</keyword>
<dbReference type="OrthoDB" id="5518280at2"/>
<gene>
    <name evidence="2" type="ORF">FHG66_20110</name>
</gene>
<dbReference type="Gene3D" id="3.30.70.100">
    <property type="match status" value="1"/>
</dbReference>
<proteinExistence type="predicted"/>
<dbReference type="Proteomes" id="UP000305887">
    <property type="component" value="Unassembled WGS sequence"/>
</dbReference>
<dbReference type="GO" id="GO:0004497">
    <property type="term" value="F:monooxygenase activity"/>
    <property type="evidence" value="ECO:0007669"/>
    <property type="project" value="UniProtKB-KW"/>
</dbReference>
<feature type="domain" description="ABM" evidence="1">
    <location>
        <begin position="2"/>
        <end position="90"/>
    </location>
</feature>
<evidence type="ECO:0000259" key="1">
    <source>
        <dbReference type="PROSITE" id="PS51725"/>
    </source>
</evidence>
<name>A0A5C4MJA7_9RHOB</name>
<dbReference type="InterPro" id="IPR011008">
    <property type="entry name" value="Dimeric_a/b-barrel"/>
</dbReference>
<accession>A0A5C4MJA7</accession>
<dbReference type="SUPFAM" id="SSF54909">
    <property type="entry name" value="Dimeric alpha+beta barrel"/>
    <property type="match status" value="1"/>
</dbReference>
<evidence type="ECO:0000313" key="2">
    <source>
        <dbReference type="EMBL" id="TNC45314.1"/>
    </source>
</evidence>
<reference evidence="2 3" key="1">
    <citation type="submission" date="2019-06" db="EMBL/GenBank/DDBJ databases">
        <title>YIM 131921 draft genome.</title>
        <authorList>
            <person name="Jiang L."/>
        </authorList>
    </citation>
    <scope>NUCLEOTIDE SEQUENCE [LARGE SCALE GENOMIC DNA]</scope>
    <source>
        <strain evidence="2 3">YIM 131921</strain>
    </source>
</reference>
<keyword evidence="2" id="KW-0560">Oxidoreductase</keyword>
<protein>
    <submittedName>
        <fullName evidence="2">Antibiotic biosynthesis monooxygenase</fullName>
    </submittedName>
</protein>
<sequence length="96" mass="10838">MYRIINRFTSHPGKRDELIAAMTSDAGSMEGYHSFVVAHDATDPGVMWLTKVWENKDFWQASVNRPGFKESIDVAIPLVKDWGTTVETEVVKVLPD</sequence>
<dbReference type="AlphaFoldDB" id="A0A5C4MJA7"/>
<keyword evidence="2" id="KW-0503">Monooxygenase</keyword>
<dbReference type="Pfam" id="PF03992">
    <property type="entry name" value="ABM"/>
    <property type="match status" value="1"/>
</dbReference>
<dbReference type="PROSITE" id="PS51725">
    <property type="entry name" value="ABM"/>
    <property type="match status" value="1"/>
</dbReference>
<organism evidence="2 3">
    <name type="scientific">Rubellimicrobium rubrum</name>
    <dbReference type="NCBI Taxonomy" id="2585369"/>
    <lineage>
        <taxon>Bacteria</taxon>
        <taxon>Pseudomonadati</taxon>
        <taxon>Pseudomonadota</taxon>
        <taxon>Alphaproteobacteria</taxon>
        <taxon>Rhodobacterales</taxon>
        <taxon>Roseobacteraceae</taxon>
        <taxon>Rubellimicrobium</taxon>
    </lineage>
</organism>
<dbReference type="InterPro" id="IPR007138">
    <property type="entry name" value="ABM_dom"/>
</dbReference>